<evidence type="ECO:0000256" key="4">
    <source>
        <dbReference type="ARBA" id="ARBA00023136"/>
    </source>
</evidence>
<comment type="subcellular location">
    <subcellularLocation>
        <location evidence="1">Membrane</location>
        <topology evidence="1">Multi-pass membrane protein</topology>
    </subcellularLocation>
</comment>
<feature type="transmembrane region" description="Helical" evidence="6">
    <location>
        <begin position="87"/>
        <end position="108"/>
    </location>
</feature>
<accession>A0ABR1VL55</accession>
<proteinExistence type="inferred from homology"/>
<protein>
    <recommendedName>
        <fullName evidence="7">Rhodopsin domain-containing protein</fullName>
    </recommendedName>
</protein>
<feature type="transmembrane region" description="Helical" evidence="6">
    <location>
        <begin position="15"/>
        <end position="36"/>
    </location>
</feature>
<dbReference type="PANTHER" id="PTHR33048">
    <property type="entry name" value="PTH11-LIKE INTEGRAL MEMBRANE PROTEIN (AFU_ORTHOLOGUE AFUA_5G11245)"/>
    <property type="match status" value="1"/>
</dbReference>
<name>A0ABR1VL55_9PEZI</name>
<keyword evidence="2 6" id="KW-0812">Transmembrane</keyword>
<dbReference type="InterPro" id="IPR049326">
    <property type="entry name" value="Rhodopsin_dom_fungi"/>
</dbReference>
<comment type="similarity">
    <text evidence="5">Belongs to the SAT4 family.</text>
</comment>
<keyword evidence="9" id="KW-1185">Reference proteome</keyword>
<gene>
    <name evidence="8" type="ORF">PG996_005303</name>
</gene>
<evidence type="ECO:0000313" key="9">
    <source>
        <dbReference type="Proteomes" id="UP001446871"/>
    </source>
</evidence>
<feature type="transmembrane region" description="Helical" evidence="6">
    <location>
        <begin position="129"/>
        <end position="151"/>
    </location>
</feature>
<keyword evidence="3 6" id="KW-1133">Transmembrane helix</keyword>
<sequence>MLKVTPFVDGNQPTMVAGAAVLTVLPTCAVGLRIWARRTCNQRLRWSDFWIVANIVVLVAFWVIYIIRQANTRPIIWFRHVLPQALYAVIVVCGTVAITATTAVYFPPDYMCSIDVADAEYWKFEFTTYFNYVYPLVLDVAIFAVPIWQLYPLKVKHRKKVGVMIAFGLGFG</sequence>
<feature type="domain" description="Rhodopsin" evidence="7">
    <location>
        <begin position="85"/>
        <end position="171"/>
    </location>
</feature>
<comment type="caution">
    <text evidence="8">The sequence shown here is derived from an EMBL/GenBank/DDBJ whole genome shotgun (WGS) entry which is preliminary data.</text>
</comment>
<evidence type="ECO:0000256" key="3">
    <source>
        <dbReference type="ARBA" id="ARBA00022989"/>
    </source>
</evidence>
<evidence type="ECO:0000256" key="2">
    <source>
        <dbReference type="ARBA" id="ARBA00022692"/>
    </source>
</evidence>
<evidence type="ECO:0000256" key="5">
    <source>
        <dbReference type="ARBA" id="ARBA00038359"/>
    </source>
</evidence>
<dbReference type="EMBL" id="JAQQWM010000003">
    <property type="protein sequence ID" value="KAK8071955.1"/>
    <property type="molecule type" value="Genomic_DNA"/>
</dbReference>
<keyword evidence="4 6" id="KW-0472">Membrane</keyword>
<organism evidence="8 9">
    <name type="scientific">Apiospora saccharicola</name>
    <dbReference type="NCBI Taxonomy" id="335842"/>
    <lineage>
        <taxon>Eukaryota</taxon>
        <taxon>Fungi</taxon>
        <taxon>Dikarya</taxon>
        <taxon>Ascomycota</taxon>
        <taxon>Pezizomycotina</taxon>
        <taxon>Sordariomycetes</taxon>
        <taxon>Xylariomycetidae</taxon>
        <taxon>Amphisphaeriales</taxon>
        <taxon>Apiosporaceae</taxon>
        <taxon>Apiospora</taxon>
    </lineage>
</organism>
<reference evidence="8 9" key="1">
    <citation type="submission" date="2023-01" db="EMBL/GenBank/DDBJ databases">
        <title>Analysis of 21 Apiospora genomes using comparative genomics revels a genus with tremendous synthesis potential of carbohydrate active enzymes and secondary metabolites.</title>
        <authorList>
            <person name="Sorensen T."/>
        </authorList>
    </citation>
    <scope>NUCLEOTIDE SEQUENCE [LARGE SCALE GENOMIC DNA]</scope>
    <source>
        <strain evidence="8 9">CBS 83171</strain>
    </source>
</reference>
<evidence type="ECO:0000256" key="1">
    <source>
        <dbReference type="ARBA" id="ARBA00004141"/>
    </source>
</evidence>
<feature type="transmembrane region" description="Helical" evidence="6">
    <location>
        <begin position="48"/>
        <end position="67"/>
    </location>
</feature>
<evidence type="ECO:0000313" key="8">
    <source>
        <dbReference type="EMBL" id="KAK8071955.1"/>
    </source>
</evidence>
<dbReference type="Proteomes" id="UP001446871">
    <property type="component" value="Unassembled WGS sequence"/>
</dbReference>
<dbReference type="PANTHER" id="PTHR33048:SF47">
    <property type="entry name" value="INTEGRAL MEMBRANE PROTEIN-RELATED"/>
    <property type="match status" value="1"/>
</dbReference>
<evidence type="ECO:0000259" key="7">
    <source>
        <dbReference type="Pfam" id="PF20684"/>
    </source>
</evidence>
<dbReference type="InterPro" id="IPR052337">
    <property type="entry name" value="SAT4-like"/>
</dbReference>
<evidence type="ECO:0000256" key="6">
    <source>
        <dbReference type="SAM" id="Phobius"/>
    </source>
</evidence>
<dbReference type="Pfam" id="PF20684">
    <property type="entry name" value="Fung_rhodopsin"/>
    <property type="match status" value="1"/>
</dbReference>